<sequence>MRLHPLCQLGAADRVTVLNVVSGFWAILTVPLSIVAGGSSLTSVFGYSVGVGLTARLILLGAIADGLDGVLARRGSGSAVGALMDSIADVVSFGVAPAVFVFGVAWMEWNGTGAGPVLTLRFVGVAVITTAFVVSSILRTAVYTVADTADSFRGGVPNTLAATILAVAYLAGFDSTVLLLAMMGVLSYLMLVRTPYPGLRARDALSAGTVQATVVIAPAGLRPWFARVLLLAAFAYLVLGPVSYRSRGIAK</sequence>
<dbReference type="RefSeq" id="WP_124955856.1">
    <property type="nucleotide sequence ID" value="NZ_RRCH01000031.1"/>
</dbReference>
<feature type="transmembrane region" description="Helical" evidence="3">
    <location>
        <begin position="224"/>
        <end position="244"/>
    </location>
</feature>
<dbReference type="InterPro" id="IPR000462">
    <property type="entry name" value="CDP-OH_P_trans"/>
</dbReference>
<evidence type="ECO:0000313" key="5">
    <source>
        <dbReference type="Proteomes" id="UP000282322"/>
    </source>
</evidence>
<name>A0A3P3R608_9EURY</name>
<evidence type="ECO:0000313" key="4">
    <source>
        <dbReference type="EMBL" id="RRJ28886.1"/>
    </source>
</evidence>
<feature type="transmembrane region" description="Helical" evidence="3">
    <location>
        <begin position="16"/>
        <end position="38"/>
    </location>
</feature>
<comment type="caution">
    <text evidence="4">The sequence shown here is derived from an EMBL/GenBank/DDBJ whole genome shotgun (WGS) entry which is preliminary data.</text>
</comment>
<dbReference type="NCBIfam" id="NF038086">
    <property type="entry name" value="anchor_synt_A"/>
    <property type="match status" value="1"/>
</dbReference>
<keyword evidence="3" id="KW-0472">Membrane</keyword>
<proteinExistence type="inferred from homology"/>
<dbReference type="Pfam" id="PF01066">
    <property type="entry name" value="CDP-OH_P_transf"/>
    <property type="match status" value="1"/>
</dbReference>
<accession>A0A3P3R608</accession>
<dbReference type="InterPro" id="IPR048254">
    <property type="entry name" value="CDP_ALCOHOL_P_TRANSF_CS"/>
</dbReference>
<dbReference type="GO" id="GO:0008654">
    <property type="term" value="P:phospholipid biosynthetic process"/>
    <property type="evidence" value="ECO:0007669"/>
    <property type="project" value="InterPro"/>
</dbReference>
<reference evidence="4 5" key="1">
    <citation type="submission" date="2018-11" db="EMBL/GenBank/DDBJ databases">
        <title>Taxonoimc description of Halomarina strain SPP-AMP-1.</title>
        <authorList>
            <person name="Pal Y."/>
            <person name="Srinivasana K."/>
            <person name="Verma A."/>
            <person name="Kumar P."/>
        </authorList>
    </citation>
    <scope>NUCLEOTIDE SEQUENCE [LARGE SCALE GENOMIC DNA]</scope>
    <source>
        <strain evidence="4 5">SPP-AMP-1</strain>
    </source>
</reference>
<dbReference type="AlphaFoldDB" id="A0A3P3R608"/>
<gene>
    <name evidence="4" type="ORF">EIK79_14315</name>
</gene>
<feature type="transmembrane region" description="Helical" evidence="3">
    <location>
        <begin position="118"/>
        <end position="138"/>
    </location>
</feature>
<dbReference type="GO" id="GO:0016780">
    <property type="term" value="F:phosphotransferase activity, for other substituted phosphate groups"/>
    <property type="evidence" value="ECO:0007669"/>
    <property type="project" value="InterPro"/>
</dbReference>
<feature type="transmembrane region" description="Helical" evidence="3">
    <location>
        <begin position="87"/>
        <end position="106"/>
    </location>
</feature>
<dbReference type="EMBL" id="RRCH01000031">
    <property type="protein sequence ID" value="RRJ28886.1"/>
    <property type="molecule type" value="Genomic_DNA"/>
</dbReference>
<dbReference type="Gene3D" id="1.20.120.1760">
    <property type="match status" value="1"/>
</dbReference>
<dbReference type="GO" id="GO:0016020">
    <property type="term" value="C:membrane"/>
    <property type="evidence" value="ECO:0007669"/>
    <property type="project" value="InterPro"/>
</dbReference>
<feature type="transmembrane region" description="Helical" evidence="3">
    <location>
        <begin position="44"/>
        <end position="67"/>
    </location>
</feature>
<dbReference type="Proteomes" id="UP000282322">
    <property type="component" value="Unassembled WGS sequence"/>
</dbReference>
<dbReference type="PROSITE" id="PS00379">
    <property type="entry name" value="CDP_ALCOHOL_P_TRANSF"/>
    <property type="match status" value="1"/>
</dbReference>
<evidence type="ECO:0000256" key="1">
    <source>
        <dbReference type="ARBA" id="ARBA00022679"/>
    </source>
</evidence>
<evidence type="ECO:0000256" key="2">
    <source>
        <dbReference type="RuleBase" id="RU003750"/>
    </source>
</evidence>
<evidence type="ECO:0000256" key="3">
    <source>
        <dbReference type="SAM" id="Phobius"/>
    </source>
</evidence>
<comment type="similarity">
    <text evidence="2">Belongs to the CDP-alcohol phosphatidyltransferase class-I family.</text>
</comment>
<organism evidence="4 5">
    <name type="scientific">Halocatena pleomorpha</name>
    <dbReference type="NCBI Taxonomy" id="1785090"/>
    <lineage>
        <taxon>Archaea</taxon>
        <taxon>Methanobacteriati</taxon>
        <taxon>Methanobacteriota</taxon>
        <taxon>Stenosarchaea group</taxon>
        <taxon>Halobacteria</taxon>
        <taxon>Halobacteriales</taxon>
        <taxon>Natronomonadaceae</taxon>
        <taxon>Halocatena</taxon>
    </lineage>
</organism>
<keyword evidence="3" id="KW-0812">Transmembrane</keyword>
<dbReference type="InterPro" id="IPR043130">
    <property type="entry name" value="CDP-OH_PTrfase_TM_dom"/>
</dbReference>
<keyword evidence="5" id="KW-1185">Reference proteome</keyword>
<keyword evidence="3" id="KW-1133">Transmembrane helix</keyword>
<keyword evidence="1 2" id="KW-0808">Transferase</keyword>
<feature type="transmembrane region" description="Helical" evidence="3">
    <location>
        <begin position="159"/>
        <end position="190"/>
    </location>
</feature>
<protein>
    <submittedName>
        <fullName evidence="4">Phosphatidylcholine/phosphatidylserine synthase</fullName>
    </submittedName>
</protein>
<dbReference type="OrthoDB" id="221913at2157"/>